<evidence type="ECO:0000313" key="10">
    <source>
        <dbReference type="EMBL" id="GHJ86205.1"/>
    </source>
</evidence>
<feature type="transmembrane region" description="Helical" evidence="8">
    <location>
        <begin position="537"/>
        <end position="554"/>
    </location>
</feature>
<keyword evidence="3" id="KW-0813">Transport</keyword>
<dbReference type="PRINTS" id="PR01036">
    <property type="entry name" value="TCRTETB"/>
</dbReference>
<dbReference type="AlphaFoldDB" id="A0A8H3TT69"/>
<evidence type="ECO:0000256" key="1">
    <source>
        <dbReference type="ARBA" id="ARBA00004127"/>
    </source>
</evidence>
<feature type="compositionally biased region" description="Low complexity" evidence="7">
    <location>
        <begin position="15"/>
        <end position="26"/>
    </location>
</feature>
<dbReference type="InterPro" id="IPR020846">
    <property type="entry name" value="MFS_dom"/>
</dbReference>
<feature type="transmembrane region" description="Helical" evidence="8">
    <location>
        <begin position="367"/>
        <end position="386"/>
    </location>
</feature>
<keyword evidence="6 8" id="KW-0472">Membrane</keyword>
<evidence type="ECO:0000256" key="8">
    <source>
        <dbReference type="SAM" id="Phobius"/>
    </source>
</evidence>
<dbReference type="SUPFAM" id="SSF103473">
    <property type="entry name" value="MFS general substrate transporter"/>
    <property type="match status" value="1"/>
</dbReference>
<organism evidence="10 11">
    <name type="scientific">Naganishia liquefaciens</name>
    <dbReference type="NCBI Taxonomy" id="104408"/>
    <lineage>
        <taxon>Eukaryota</taxon>
        <taxon>Fungi</taxon>
        <taxon>Dikarya</taxon>
        <taxon>Basidiomycota</taxon>
        <taxon>Agaricomycotina</taxon>
        <taxon>Tremellomycetes</taxon>
        <taxon>Filobasidiales</taxon>
        <taxon>Filobasidiaceae</taxon>
        <taxon>Naganishia</taxon>
    </lineage>
</organism>
<evidence type="ECO:0000256" key="4">
    <source>
        <dbReference type="ARBA" id="ARBA00022692"/>
    </source>
</evidence>
<feature type="transmembrane region" description="Helical" evidence="8">
    <location>
        <begin position="398"/>
        <end position="419"/>
    </location>
</feature>
<feature type="transmembrane region" description="Helical" evidence="8">
    <location>
        <begin position="469"/>
        <end position="487"/>
    </location>
</feature>
<comment type="similarity">
    <text evidence="2">Belongs to the major facilitator superfamily.</text>
</comment>
<evidence type="ECO:0000256" key="5">
    <source>
        <dbReference type="ARBA" id="ARBA00022989"/>
    </source>
</evidence>
<keyword evidence="5 8" id="KW-1133">Transmembrane helix</keyword>
<feature type="region of interest" description="Disordered" evidence="7">
    <location>
        <begin position="1"/>
        <end position="40"/>
    </location>
</feature>
<dbReference type="PANTHER" id="PTHR23501">
    <property type="entry name" value="MAJOR FACILITATOR SUPERFAMILY"/>
    <property type="match status" value="1"/>
</dbReference>
<evidence type="ECO:0000313" key="11">
    <source>
        <dbReference type="Proteomes" id="UP000620104"/>
    </source>
</evidence>
<keyword evidence="4 8" id="KW-0812">Transmembrane</keyword>
<dbReference type="Gene3D" id="1.20.1250.20">
    <property type="entry name" value="MFS general substrate transporter like domains"/>
    <property type="match status" value="2"/>
</dbReference>
<feature type="transmembrane region" description="Helical" evidence="8">
    <location>
        <begin position="295"/>
        <end position="314"/>
    </location>
</feature>
<dbReference type="EMBL" id="BLZA01000017">
    <property type="protein sequence ID" value="GHJ86205.1"/>
    <property type="molecule type" value="Genomic_DNA"/>
</dbReference>
<feature type="transmembrane region" description="Helical" evidence="8">
    <location>
        <begin position="334"/>
        <end position="355"/>
    </location>
</feature>
<dbReference type="Proteomes" id="UP000620104">
    <property type="component" value="Unassembled WGS sequence"/>
</dbReference>
<evidence type="ECO:0000256" key="3">
    <source>
        <dbReference type="ARBA" id="ARBA00022448"/>
    </source>
</evidence>
<evidence type="ECO:0000256" key="6">
    <source>
        <dbReference type="ARBA" id="ARBA00023136"/>
    </source>
</evidence>
<evidence type="ECO:0000256" key="2">
    <source>
        <dbReference type="ARBA" id="ARBA00008335"/>
    </source>
</evidence>
<evidence type="ECO:0000259" key="9">
    <source>
        <dbReference type="PROSITE" id="PS50850"/>
    </source>
</evidence>
<feature type="transmembrane region" description="Helical" evidence="8">
    <location>
        <begin position="196"/>
        <end position="216"/>
    </location>
</feature>
<feature type="transmembrane region" description="Helical" evidence="8">
    <location>
        <begin position="425"/>
        <end position="448"/>
    </location>
</feature>
<dbReference type="FunFam" id="1.20.1720.10:FF:000013">
    <property type="entry name" value="Related to multidrug resistance proteins"/>
    <property type="match status" value="1"/>
</dbReference>
<dbReference type="PROSITE" id="PS50850">
    <property type="entry name" value="MFS"/>
    <property type="match status" value="1"/>
</dbReference>
<feature type="region of interest" description="Disordered" evidence="7">
    <location>
        <begin position="565"/>
        <end position="633"/>
    </location>
</feature>
<dbReference type="PANTHER" id="PTHR23501:SF102">
    <property type="entry name" value="DRUG TRANSPORTER, PUTATIVE (AFU_ORTHOLOGUE AFUA_3G08530)-RELATED"/>
    <property type="match status" value="1"/>
</dbReference>
<dbReference type="Pfam" id="PF07690">
    <property type="entry name" value="MFS_1"/>
    <property type="match status" value="1"/>
</dbReference>
<accession>A0A8H3TT69</accession>
<proteinExistence type="inferred from homology"/>
<dbReference type="CDD" id="cd17502">
    <property type="entry name" value="MFS_Azr1_MDR_like"/>
    <property type="match status" value="1"/>
</dbReference>
<feature type="transmembrane region" description="Helical" evidence="8">
    <location>
        <begin position="264"/>
        <end position="283"/>
    </location>
</feature>
<dbReference type="OrthoDB" id="10021397at2759"/>
<evidence type="ECO:0000256" key="7">
    <source>
        <dbReference type="SAM" id="MobiDB-lite"/>
    </source>
</evidence>
<gene>
    <name evidence="10" type="ORF">NliqN6_2607</name>
</gene>
<dbReference type="InterPro" id="IPR036259">
    <property type="entry name" value="MFS_trans_sf"/>
</dbReference>
<comment type="caution">
    <text evidence="10">The sequence shown here is derived from an EMBL/GenBank/DDBJ whole genome shotgun (WGS) entry which is preliminary data.</text>
</comment>
<feature type="transmembrane region" description="Helical" evidence="8">
    <location>
        <begin position="136"/>
        <end position="157"/>
    </location>
</feature>
<name>A0A8H3TT69_9TREE</name>
<protein>
    <recommendedName>
        <fullName evidence="9">Major facilitator superfamily (MFS) profile domain-containing protein</fullName>
    </recommendedName>
</protein>
<feature type="transmembrane region" description="Helical" evidence="8">
    <location>
        <begin position="169"/>
        <end position="189"/>
    </location>
</feature>
<dbReference type="GO" id="GO:0012505">
    <property type="term" value="C:endomembrane system"/>
    <property type="evidence" value="ECO:0007669"/>
    <property type="project" value="UniProtKB-SubCell"/>
</dbReference>
<keyword evidence="11" id="KW-1185">Reference proteome</keyword>
<feature type="domain" description="Major facilitator superfamily (MFS) profile" evidence="9">
    <location>
        <begin position="70"/>
        <end position="559"/>
    </location>
</feature>
<sequence>MAQTQQGKDREGFPSRSSSTTLNSLSDRIPPLADDREAPPTVVPIKRGEKAWMQSDKEQDAIPYNNYYLVMPSLMLVLFLAALDQTIVSTALPTIAEKFQATASQYSWVGTSYLLASTIMTPLWGRLTDIVGRKQILYPGIVVFAVGSALCGASQSMNMLIGSRALQGIGGGAIMSLTQIIIGDIVPLAKRGAWSGLFGGVWGVASVLGPLLGGILAQKGDNWRWCFFLNLPTAGIALVALYFSLKLNPSRKLTWRALSQTFDFLGLALIMSGCACLVVGFSFASDHGWGYKTTIALLAVGGALFVSSLGNFLVTKRNAIIPPRVLKTRTTVFLMLASLLQATAFLASSFYWPVFFQGVLGASPLMSGVYLLPFSLIVSIATIIAGQINSRLRIVRPVLWVGYAIAVLGYGLAIKYVAYGQPIGAQMVILIVAGLGVGLSLAVPLIIIQAAMPLKEMASSTSSWLLTRSLGGTMGIAVFQAVISSGLESRFPQLEGFGTQFGIPRDLKGYHQLHDLPQGPMRDAALTAFSHSLRMCYIIWTPMFAGSLILALFAKHYTMDRMPGMAPKPSAPNDLEKGPVSPIEEPSKDHLPSSGTFDFPEEDQSKYVGPPKASGTRQIDGEEAPSLSLPVDK</sequence>
<feature type="transmembrane region" description="Helical" evidence="8">
    <location>
        <begin position="103"/>
        <end position="124"/>
    </location>
</feature>
<reference evidence="10" key="1">
    <citation type="submission" date="2020-07" db="EMBL/GenBank/DDBJ databases">
        <title>Draft Genome Sequence of a Deep-Sea Yeast, Naganishia (Cryptococcus) liquefaciens strain N6.</title>
        <authorList>
            <person name="Han Y.W."/>
            <person name="Kajitani R."/>
            <person name="Morimoto H."/>
            <person name="Parhat M."/>
            <person name="Tsubouchi H."/>
            <person name="Bakenova O."/>
            <person name="Ogata M."/>
            <person name="Argunhan B."/>
            <person name="Aoki R."/>
            <person name="Kajiwara S."/>
            <person name="Itoh T."/>
            <person name="Iwasaki H."/>
        </authorList>
    </citation>
    <scope>NUCLEOTIDE SEQUENCE</scope>
    <source>
        <strain evidence="10">N6</strain>
    </source>
</reference>
<dbReference type="InterPro" id="IPR011701">
    <property type="entry name" value="MFS"/>
</dbReference>
<dbReference type="GO" id="GO:0022857">
    <property type="term" value="F:transmembrane transporter activity"/>
    <property type="evidence" value="ECO:0007669"/>
    <property type="project" value="InterPro"/>
</dbReference>
<feature type="transmembrane region" description="Helical" evidence="8">
    <location>
        <begin position="222"/>
        <end position="243"/>
    </location>
</feature>
<dbReference type="GO" id="GO:0005886">
    <property type="term" value="C:plasma membrane"/>
    <property type="evidence" value="ECO:0007669"/>
    <property type="project" value="TreeGrafter"/>
</dbReference>
<comment type="subcellular location">
    <subcellularLocation>
        <location evidence="1">Endomembrane system</location>
        <topology evidence="1">Multi-pass membrane protein</topology>
    </subcellularLocation>
</comment>